<evidence type="ECO:0000313" key="4">
    <source>
        <dbReference type="EMBL" id="CAB4680029.1"/>
    </source>
</evidence>
<proteinExistence type="predicted"/>
<dbReference type="GO" id="GO:0009898">
    <property type="term" value="C:cytoplasmic side of plasma membrane"/>
    <property type="evidence" value="ECO:0007669"/>
    <property type="project" value="TreeGrafter"/>
</dbReference>
<dbReference type="InterPro" id="IPR002586">
    <property type="entry name" value="CobQ/CobB/MinD/ParA_Nub-bd_dom"/>
</dbReference>
<dbReference type="PANTHER" id="PTHR43384:SF6">
    <property type="entry name" value="SEPTUM SITE-DETERMINING PROTEIN MIND HOMOLOG, CHLOROPLASTIC"/>
    <property type="match status" value="1"/>
</dbReference>
<dbReference type="PANTHER" id="PTHR43384">
    <property type="entry name" value="SEPTUM SITE-DETERMINING PROTEIN MIND HOMOLOG, CHLOROPLASTIC-RELATED"/>
    <property type="match status" value="1"/>
</dbReference>
<dbReference type="Gene3D" id="3.40.50.300">
    <property type="entry name" value="P-loop containing nucleotide triphosphate hydrolases"/>
    <property type="match status" value="1"/>
</dbReference>
<keyword evidence="2" id="KW-0067">ATP-binding</keyword>
<evidence type="ECO:0000259" key="3">
    <source>
        <dbReference type="Pfam" id="PF01656"/>
    </source>
</evidence>
<name>A0A6J6N1P6_9ZZZZ</name>
<protein>
    <submittedName>
        <fullName evidence="4">Unannotated protein</fullName>
    </submittedName>
</protein>
<feature type="domain" description="CobQ/CobB/MinD/ParA nucleotide binding" evidence="3">
    <location>
        <begin position="13"/>
        <end position="217"/>
    </location>
</feature>
<dbReference type="GO" id="GO:0005524">
    <property type="term" value="F:ATP binding"/>
    <property type="evidence" value="ECO:0007669"/>
    <property type="project" value="UniProtKB-KW"/>
</dbReference>
<dbReference type="EMBL" id="CAEZXK010000003">
    <property type="protein sequence ID" value="CAB4680029.1"/>
    <property type="molecule type" value="Genomic_DNA"/>
</dbReference>
<organism evidence="4">
    <name type="scientific">freshwater metagenome</name>
    <dbReference type="NCBI Taxonomy" id="449393"/>
    <lineage>
        <taxon>unclassified sequences</taxon>
        <taxon>metagenomes</taxon>
        <taxon>ecological metagenomes</taxon>
    </lineage>
</organism>
<dbReference type="InterPro" id="IPR050625">
    <property type="entry name" value="ParA/MinD_ATPase"/>
</dbReference>
<dbReference type="AlphaFoldDB" id="A0A6J6N1P6"/>
<accession>A0A6J6N1P6</accession>
<sequence>MSSATVEGQVVVAWSAAGSTGRSTLLAAFACELAKANQRVLVIDADVHAPSMIQILGFDQNYSGLSAAIRMQSHGQLDLPAFEQLLLDFEMPKSRLKLLAGITMVNRWPEVGFENLRTLIKFACTQFDFVLVDVAASLETSLVDSRLLSERNAATLAALSVATHVIAITTADVIGLNRFIWASENLRDLKLDAQTYVVVNRFNQEVLGRKAVAEVSEAIARFAKHETSVFIEEDCSLFTRSLREGVPVALVGKNSAAKQAVAQFALGRLLNLPSKSSRRLAKLG</sequence>
<dbReference type="Pfam" id="PF01656">
    <property type="entry name" value="CbiA"/>
    <property type="match status" value="1"/>
</dbReference>
<keyword evidence="1" id="KW-0547">Nucleotide-binding</keyword>
<dbReference type="GO" id="GO:0051782">
    <property type="term" value="P:negative regulation of cell division"/>
    <property type="evidence" value="ECO:0007669"/>
    <property type="project" value="TreeGrafter"/>
</dbReference>
<gene>
    <name evidence="4" type="ORF">UFOPK2370_00201</name>
</gene>
<dbReference type="InterPro" id="IPR027417">
    <property type="entry name" value="P-loop_NTPase"/>
</dbReference>
<reference evidence="4" key="1">
    <citation type="submission" date="2020-05" db="EMBL/GenBank/DDBJ databases">
        <authorList>
            <person name="Chiriac C."/>
            <person name="Salcher M."/>
            <person name="Ghai R."/>
            <person name="Kavagutti S V."/>
        </authorList>
    </citation>
    <scope>NUCLEOTIDE SEQUENCE</scope>
</reference>
<dbReference type="GO" id="GO:0016887">
    <property type="term" value="F:ATP hydrolysis activity"/>
    <property type="evidence" value="ECO:0007669"/>
    <property type="project" value="TreeGrafter"/>
</dbReference>
<dbReference type="GO" id="GO:0005829">
    <property type="term" value="C:cytosol"/>
    <property type="evidence" value="ECO:0007669"/>
    <property type="project" value="TreeGrafter"/>
</dbReference>
<evidence type="ECO:0000256" key="1">
    <source>
        <dbReference type="ARBA" id="ARBA00022741"/>
    </source>
</evidence>
<evidence type="ECO:0000256" key="2">
    <source>
        <dbReference type="ARBA" id="ARBA00022840"/>
    </source>
</evidence>
<dbReference type="SUPFAM" id="SSF52540">
    <property type="entry name" value="P-loop containing nucleoside triphosphate hydrolases"/>
    <property type="match status" value="1"/>
</dbReference>